<keyword evidence="9" id="KW-0539">Nucleus</keyword>
<feature type="region of interest" description="Disordered" evidence="11">
    <location>
        <begin position="724"/>
        <end position="750"/>
    </location>
</feature>
<dbReference type="InterPro" id="IPR025525">
    <property type="entry name" value="hAT-like_transposase_RNase-H"/>
</dbReference>
<protein>
    <recommendedName>
        <fullName evidence="12">BED-type domain-containing protein</fullName>
    </recommendedName>
</protein>
<feature type="region of interest" description="Disordered" evidence="11">
    <location>
        <begin position="642"/>
        <end position="661"/>
    </location>
</feature>
<dbReference type="EMBL" id="CAXHTB010000008">
    <property type="protein sequence ID" value="CAL0310654.1"/>
    <property type="molecule type" value="Genomic_DNA"/>
</dbReference>
<dbReference type="Pfam" id="PF14372">
    <property type="entry name" value="hAT-like_RNase-H"/>
    <property type="match status" value="1"/>
</dbReference>
<comment type="subunit">
    <text evidence="2">Homodimer.</text>
</comment>
<evidence type="ECO:0000256" key="11">
    <source>
        <dbReference type="SAM" id="MobiDB-lite"/>
    </source>
</evidence>
<feature type="compositionally biased region" description="Polar residues" evidence="11">
    <location>
        <begin position="298"/>
        <end position="310"/>
    </location>
</feature>
<feature type="compositionally biased region" description="Polar residues" evidence="11">
    <location>
        <begin position="724"/>
        <end position="741"/>
    </location>
</feature>
<evidence type="ECO:0000256" key="4">
    <source>
        <dbReference type="ARBA" id="ARBA00022771"/>
    </source>
</evidence>
<organism evidence="13 14">
    <name type="scientific">Lupinus luteus</name>
    <name type="common">European yellow lupine</name>
    <dbReference type="NCBI Taxonomy" id="3873"/>
    <lineage>
        <taxon>Eukaryota</taxon>
        <taxon>Viridiplantae</taxon>
        <taxon>Streptophyta</taxon>
        <taxon>Embryophyta</taxon>
        <taxon>Tracheophyta</taxon>
        <taxon>Spermatophyta</taxon>
        <taxon>Magnoliopsida</taxon>
        <taxon>eudicotyledons</taxon>
        <taxon>Gunneridae</taxon>
        <taxon>Pentapetalae</taxon>
        <taxon>rosids</taxon>
        <taxon>fabids</taxon>
        <taxon>Fabales</taxon>
        <taxon>Fabaceae</taxon>
        <taxon>Papilionoideae</taxon>
        <taxon>50 kb inversion clade</taxon>
        <taxon>genistoids sensu lato</taxon>
        <taxon>core genistoids</taxon>
        <taxon>Genisteae</taxon>
        <taxon>Lupinus</taxon>
    </lineage>
</organism>
<dbReference type="InterPro" id="IPR003656">
    <property type="entry name" value="Znf_BED"/>
</dbReference>
<reference evidence="13 14" key="1">
    <citation type="submission" date="2024-03" db="EMBL/GenBank/DDBJ databases">
        <authorList>
            <person name="Martinez-Hernandez J."/>
        </authorList>
    </citation>
    <scope>NUCLEOTIDE SEQUENCE [LARGE SCALE GENOMIC DNA]</scope>
</reference>
<proteinExistence type="predicted"/>
<comment type="caution">
    <text evidence="13">The sequence shown here is derived from an EMBL/GenBank/DDBJ whole genome shotgun (WGS) entry which is preliminary data.</text>
</comment>
<dbReference type="SUPFAM" id="SSF53098">
    <property type="entry name" value="Ribonuclease H-like"/>
    <property type="match status" value="1"/>
</dbReference>
<dbReference type="SUPFAM" id="SSF57667">
    <property type="entry name" value="beta-beta-alpha zinc fingers"/>
    <property type="match status" value="1"/>
</dbReference>
<evidence type="ECO:0000256" key="2">
    <source>
        <dbReference type="ARBA" id="ARBA00011738"/>
    </source>
</evidence>
<dbReference type="InterPro" id="IPR012337">
    <property type="entry name" value="RNaseH-like_sf"/>
</dbReference>
<gene>
    <name evidence="13" type="ORF">LLUT_LOCUS11714</name>
</gene>
<dbReference type="GO" id="GO:0008270">
    <property type="term" value="F:zinc ion binding"/>
    <property type="evidence" value="ECO:0007669"/>
    <property type="project" value="UniProtKB-KW"/>
</dbReference>
<evidence type="ECO:0000259" key="12">
    <source>
        <dbReference type="PROSITE" id="PS50808"/>
    </source>
</evidence>
<feature type="region of interest" description="Disordered" evidence="11">
    <location>
        <begin position="1"/>
        <end position="124"/>
    </location>
</feature>
<dbReference type="GO" id="GO:0009791">
    <property type="term" value="P:post-embryonic development"/>
    <property type="evidence" value="ECO:0007669"/>
    <property type="project" value="UniProtKB-ARBA"/>
</dbReference>
<dbReference type="GO" id="GO:0003677">
    <property type="term" value="F:DNA binding"/>
    <property type="evidence" value="ECO:0007669"/>
    <property type="project" value="UniProtKB-KW"/>
</dbReference>
<keyword evidence="3" id="KW-0479">Metal-binding</keyword>
<feature type="compositionally biased region" description="Basic and acidic residues" evidence="11">
    <location>
        <begin position="1"/>
        <end position="20"/>
    </location>
</feature>
<dbReference type="PROSITE" id="PS50808">
    <property type="entry name" value="ZF_BED"/>
    <property type="match status" value="1"/>
</dbReference>
<keyword evidence="7" id="KW-0238">DNA-binding</keyword>
<evidence type="ECO:0000313" key="13">
    <source>
        <dbReference type="EMBL" id="CAL0310654.1"/>
    </source>
</evidence>
<keyword evidence="6" id="KW-0805">Transcription regulation</keyword>
<evidence type="ECO:0000256" key="8">
    <source>
        <dbReference type="ARBA" id="ARBA00023163"/>
    </source>
</evidence>
<dbReference type="SMART" id="SM00614">
    <property type="entry name" value="ZnF_BED"/>
    <property type="match status" value="1"/>
</dbReference>
<evidence type="ECO:0000256" key="7">
    <source>
        <dbReference type="ARBA" id="ARBA00023125"/>
    </source>
</evidence>
<evidence type="ECO:0000256" key="1">
    <source>
        <dbReference type="ARBA" id="ARBA00004123"/>
    </source>
</evidence>
<sequence length="1314" mass="147341">MVATLEEDKAMVTSEVKEDPISADGQPSNDIEQSETLPGSNVENSESETNKDLPDSGIQASKDVTASDTLTTSAEAVTLPNHESGNSEESPSNHPDNSEQIISNQPVNAESVQNSQAVNSEMQTSIERAVPVTQQSSEVVISETQQINEVAVSETQQNNEMVVSETQHSNEMVVSETQQSNEVVFSEIQQSNEVFVSETQQSNEVVVSEIQQSKEVVLSETQQSNEVFVSEPQQSNEVVLSETQQSNEVFVSEPQQSNEVVLSETQQSNEVVLSETQQINEVVVSDTQHSNEVVVSETQQSNEVSMSEAQPSDEAVMSETQPTDEVVMSETQPTNEVVVSETQPTDEVVVSETQLSNEVVVSESHQNDEMVVSEAHQTSGEVVVSETQTSNEVPVSEFQPNNEVPVSEFQPNNEVVVSKIQPSNEVDVSDIQQNNEVATEPRNEVVMSDTQPNDEANMPETQTCDDLVMSEAIPENELANSTTDPNNQLSHSETLHDNQFTNFHMIPEDQLPQLESLPHSEPPPSSELPTDDHLTDIKPLPHNHLPHYEIVPNNHQTSHNHLPHYETVPNNHLNHSEAFSNNHLSNYEALSHDQIGNSEMFTHYELENNETMHNNQLPNSHGQYELAVSNALPSYEIINAETPLNTEERTPETQPSKRRKKKSIVWEHFSIEAISPGCRRARCNQCRQTFAYSTGSKVAGTSHLKRHVAKGTCSAILRSQDNQLNSYTPRSRGSGAGNTTDPPKRRYRSPSTPYVIFDQDHCRHEIARMIIMHDYPLHMVEHPGFVAFVQNLQPQFKMVTFNTIQGDCIATYLMEKQNLLKYFEGLPGRVCLTLDTWTSNQSLGYVFITGHFVDNDWKLQRRTLNVVMEPYPDSDSALSHSVAACLSDWGLESRLFSVTCNQTMNAVALENLRPLLSVKNPHILNGQLLVGNCIARTLSSVAKDLLGSVQDIVNKVRDSVKYVKTSESHEEKFMELKQQLQVPSEKSLFIDDQIQWNTTYQMLVAASELKEVFSCLDTSDPDYKGAPSMHDWKLVETLCSYLKPLFDAGNILTAATHPTAITFFHEVWKLHLDVGRAVMSEDPFVSNINKIMHEKIDKYWRDCSLVLALAVVMDPRFKMKLVEFSFTKIYGDNAHEYIKFVEDGIHEMFHEYVTLPLPLTPAYAEERNAGSNEMEVSPGGTLLSDNGLTDFDAYIMETTSQQTRSELDQYLEESLLPRVPNFDVLGWWKLNKVKYPTLSKMARDILSIPVSAVQSDSVFYTNNKEMDHYRTSLRPETVEALVCAKDWMQYGAAEASNALVKMEKRRRVVPQSSG</sequence>
<keyword evidence="4 10" id="KW-0863">Zinc-finger</keyword>
<name>A0AAV1WMT6_LUPLU</name>
<evidence type="ECO:0000256" key="3">
    <source>
        <dbReference type="ARBA" id="ARBA00022723"/>
    </source>
</evidence>
<accession>A0AAV1WMT6</accession>
<dbReference type="InterPro" id="IPR036236">
    <property type="entry name" value="Znf_C2H2_sf"/>
</dbReference>
<evidence type="ECO:0000256" key="5">
    <source>
        <dbReference type="ARBA" id="ARBA00022833"/>
    </source>
</evidence>
<evidence type="ECO:0000256" key="10">
    <source>
        <dbReference type="PROSITE-ProRule" id="PRU00027"/>
    </source>
</evidence>
<dbReference type="InterPro" id="IPR052035">
    <property type="entry name" value="ZnF_BED_domain_contain"/>
</dbReference>
<keyword evidence="5" id="KW-0862">Zinc</keyword>
<keyword evidence="14" id="KW-1185">Reference proteome</keyword>
<feature type="region of interest" description="Disordered" evidence="11">
    <location>
        <begin position="298"/>
        <end position="318"/>
    </location>
</feature>
<comment type="subcellular location">
    <subcellularLocation>
        <location evidence="1">Nucleus</location>
    </subcellularLocation>
</comment>
<feature type="domain" description="BED-type" evidence="12">
    <location>
        <begin position="660"/>
        <end position="720"/>
    </location>
</feature>
<feature type="compositionally biased region" description="Polar residues" evidence="11">
    <location>
        <begin position="58"/>
        <end position="124"/>
    </location>
</feature>
<dbReference type="PANTHER" id="PTHR46481">
    <property type="entry name" value="ZINC FINGER BED DOMAIN-CONTAINING PROTEIN 4"/>
    <property type="match status" value="1"/>
</dbReference>
<keyword evidence="8" id="KW-0804">Transcription</keyword>
<evidence type="ECO:0000256" key="6">
    <source>
        <dbReference type="ARBA" id="ARBA00023015"/>
    </source>
</evidence>
<evidence type="ECO:0000256" key="9">
    <source>
        <dbReference type="ARBA" id="ARBA00023242"/>
    </source>
</evidence>
<dbReference type="InterPro" id="IPR008906">
    <property type="entry name" value="HATC_C_dom"/>
</dbReference>
<dbReference type="GO" id="GO:0005634">
    <property type="term" value="C:nucleus"/>
    <property type="evidence" value="ECO:0007669"/>
    <property type="project" value="UniProtKB-SubCell"/>
</dbReference>
<dbReference type="Pfam" id="PF05699">
    <property type="entry name" value="Dimer_Tnp_hAT"/>
    <property type="match status" value="1"/>
</dbReference>
<dbReference type="GO" id="GO:0046983">
    <property type="term" value="F:protein dimerization activity"/>
    <property type="evidence" value="ECO:0007669"/>
    <property type="project" value="InterPro"/>
</dbReference>
<evidence type="ECO:0000313" key="14">
    <source>
        <dbReference type="Proteomes" id="UP001497480"/>
    </source>
</evidence>
<dbReference type="PANTHER" id="PTHR46481:SF10">
    <property type="entry name" value="ZINC FINGER BED DOMAIN-CONTAINING PROTEIN 39"/>
    <property type="match status" value="1"/>
</dbReference>
<dbReference type="Proteomes" id="UP001497480">
    <property type="component" value="Unassembled WGS sequence"/>
</dbReference>
<feature type="compositionally biased region" description="Polar residues" evidence="11">
    <location>
        <begin position="25"/>
        <end position="44"/>
    </location>
</feature>